<proteinExistence type="predicted"/>
<evidence type="ECO:0000313" key="11">
    <source>
        <dbReference type="EMBL" id="WLI73431.1"/>
    </source>
</evidence>
<sequence>MKAIYASTLLSLTMTLAVSAFADEKAQEIISGRGCVACHATDSQRVGPSYKAISEHYDHNEETVAFLVDRIRRGGAGSFGKVPMPPNGKVSEEEARVIVEWIFTL</sequence>
<gene>
    <name evidence="11" type="ORF">B6N23_00285</name>
</gene>
<evidence type="ECO:0000256" key="2">
    <source>
        <dbReference type="ARBA" id="ARBA00022448"/>
    </source>
</evidence>
<keyword evidence="2" id="KW-0813">Transport</keyword>
<evidence type="ECO:0000256" key="6">
    <source>
        <dbReference type="ARBA" id="ARBA00023004"/>
    </source>
</evidence>
<dbReference type="Proteomes" id="UP001235344">
    <property type="component" value="Chromosome"/>
</dbReference>
<dbReference type="InterPro" id="IPR009056">
    <property type="entry name" value="Cyt_c-like_dom"/>
</dbReference>
<organism evidence="11 12">
    <name type="scientific">Halomonas alkalicola</name>
    <dbReference type="NCBI Taxonomy" id="1930622"/>
    <lineage>
        <taxon>Bacteria</taxon>
        <taxon>Pseudomonadati</taxon>
        <taxon>Pseudomonadota</taxon>
        <taxon>Gammaproteobacteria</taxon>
        <taxon>Oceanospirillales</taxon>
        <taxon>Halomonadaceae</taxon>
        <taxon>Halomonas</taxon>
    </lineage>
</organism>
<dbReference type="PROSITE" id="PS51007">
    <property type="entry name" value="CYTC"/>
    <property type="match status" value="1"/>
</dbReference>
<feature type="domain" description="Cytochrome c" evidence="10">
    <location>
        <begin position="22"/>
        <end position="105"/>
    </location>
</feature>
<evidence type="ECO:0000256" key="5">
    <source>
        <dbReference type="ARBA" id="ARBA00022982"/>
    </source>
</evidence>
<keyword evidence="3 8" id="KW-0349">Heme</keyword>
<dbReference type="Pfam" id="PF00034">
    <property type="entry name" value="Cytochrom_C"/>
    <property type="match status" value="1"/>
</dbReference>
<keyword evidence="12" id="KW-1185">Reference proteome</keyword>
<protein>
    <recommendedName>
        <fullName evidence="1">Cytochrome c-551</fullName>
    </recommendedName>
    <alternativeName>
        <fullName evidence="7">Cytochrome c551</fullName>
    </alternativeName>
</protein>
<evidence type="ECO:0000256" key="9">
    <source>
        <dbReference type="SAM" id="SignalP"/>
    </source>
</evidence>
<keyword evidence="9" id="KW-0732">Signal</keyword>
<evidence type="ECO:0000259" key="10">
    <source>
        <dbReference type="PROSITE" id="PS51007"/>
    </source>
</evidence>
<evidence type="ECO:0000256" key="8">
    <source>
        <dbReference type="PROSITE-ProRule" id="PRU00433"/>
    </source>
</evidence>
<evidence type="ECO:0000256" key="1">
    <source>
        <dbReference type="ARBA" id="ARBA00021020"/>
    </source>
</evidence>
<dbReference type="InterPro" id="IPR036909">
    <property type="entry name" value="Cyt_c-like_dom_sf"/>
</dbReference>
<dbReference type="SUPFAM" id="SSF46626">
    <property type="entry name" value="Cytochrome c"/>
    <property type="match status" value="1"/>
</dbReference>
<evidence type="ECO:0000313" key="12">
    <source>
        <dbReference type="Proteomes" id="UP001235344"/>
    </source>
</evidence>
<keyword evidence="5" id="KW-0249">Electron transport</keyword>
<keyword evidence="6 8" id="KW-0408">Iron</keyword>
<keyword evidence="4 8" id="KW-0479">Metal-binding</keyword>
<evidence type="ECO:0000256" key="3">
    <source>
        <dbReference type="ARBA" id="ARBA00022617"/>
    </source>
</evidence>
<accession>A0ABY9H4N3</accession>
<dbReference type="EMBL" id="CP131913">
    <property type="protein sequence ID" value="WLI73431.1"/>
    <property type="molecule type" value="Genomic_DNA"/>
</dbReference>
<dbReference type="RefSeq" id="WP_305501094.1">
    <property type="nucleotide sequence ID" value="NZ_CP131913.1"/>
</dbReference>
<feature type="signal peptide" evidence="9">
    <location>
        <begin position="1"/>
        <end position="22"/>
    </location>
</feature>
<evidence type="ECO:0000256" key="4">
    <source>
        <dbReference type="ARBA" id="ARBA00022723"/>
    </source>
</evidence>
<feature type="chain" id="PRO_5047195418" description="Cytochrome c-551" evidence="9">
    <location>
        <begin position="23"/>
        <end position="105"/>
    </location>
</feature>
<dbReference type="Gene3D" id="1.10.760.10">
    <property type="entry name" value="Cytochrome c-like domain"/>
    <property type="match status" value="1"/>
</dbReference>
<name>A0ABY9H4N3_9GAMM</name>
<dbReference type="PRINTS" id="PR00606">
    <property type="entry name" value="CYTCHROMECID"/>
</dbReference>
<dbReference type="InterPro" id="IPR002324">
    <property type="entry name" value="Cyt_c_ID"/>
</dbReference>
<reference evidence="11 12" key="1">
    <citation type="submission" date="2023-08" db="EMBL/GenBank/DDBJ databases">
        <title>Transcriptome Analysis of Halomonas alkalicola CICC 11012s to Identify the Genes Involved in Alkaline Tolerances.</title>
        <authorList>
            <person name="Zhai L."/>
        </authorList>
    </citation>
    <scope>NUCLEOTIDE SEQUENCE [LARGE SCALE GENOMIC DNA]</scope>
    <source>
        <strain evidence="11 12">CICC 11012s</strain>
    </source>
</reference>
<evidence type="ECO:0000256" key="7">
    <source>
        <dbReference type="ARBA" id="ARBA00031244"/>
    </source>
</evidence>